<dbReference type="EMBL" id="JBIGHZ010000004">
    <property type="protein sequence ID" value="MFG6448978.1"/>
    <property type="molecule type" value="Genomic_DNA"/>
</dbReference>
<dbReference type="RefSeq" id="WP_394461734.1">
    <property type="nucleotide sequence ID" value="NZ_JBIGHZ010000004.1"/>
</dbReference>
<organism evidence="1 2">
    <name type="scientific">Roseateles rivi</name>
    <dbReference type="NCBI Taxonomy" id="3299028"/>
    <lineage>
        <taxon>Bacteria</taxon>
        <taxon>Pseudomonadati</taxon>
        <taxon>Pseudomonadota</taxon>
        <taxon>Betaproteobacteria</taxon>
        <taxon>Burkholderiales</taxon>
        <taxon>Sphaerotilaceae</taxon>
        <taxon>Roseateles</taxon>
    </lineage>
</organism>
<dbReference type="PANTHER" id="PTHR45458:SF1">
    <property type="entry name" value="SHORT CHAIN DEHYDROGENASE"/>
    <property type="match status" value="1"/>
</dbReference>
<evidence type="ECO:0000313" key="1">
    <source>
        <dbReference type="EMBL" id="MFG6448978.1"/>
    </source>
</evidence>
<dbReference type="PANTHER" id="PTHR45458">
    <property type="entry name" value="SHORT-CHAIN DEHYDROGENASE/REDUCTASE SDR"/>
    <property type="match status" value="1"/>
</dbReference>
<keyword evidence="2" id="KW-1185">Reference proteome</keyword>
<accession>A0ABW7FXA6</accession>
<gene>
    <name evidence="1" type="ORF">ACG0Z6_12120</name>
</gene>
<evidence type="ECO:0000313" key="2">
    <source>
        <dbReference type="Proteomes" id="UP001606099"/>
    </source>
</evidence>
<dbReference type="CDD" id="cd05325">
    <property type="entry name" value="carb_red_sniffer_like_SDR_c"/>
    <property type="match status" value="1"/>
</dbReference>
<dbReference type="Proteomes" id="UP001606099">
    <property type="component" value="Unassembled WGS sequence"/>
</dbReference>
<sequence length="222" mass="23612">MSTVLVIGASRGIGLELVRQCLAAGDKVVATVRGEAAGAALRQLGAHVVSLDVAQLHSVAGLAWQLDGWQFDQVFYAAGVFGPRTQGMQPPSEEEFKNVMATNVLGPMQVLPQLLDNLAPGARIGLLSSRMGSMSLRQNPAGWLYRASKAALNSVSRDIALALDGQALCVALHPGWVRTDMGGSEADIDVQTSVAGLRQVLAGLRPQHSGHFYNYDGERLPW</sequence>
<dbReference type="NCBIfam" id="NF005403">
    <property type="entry name" value="PRK06953.1"/>
    <property type="match status" value="1"/>
</dbReference>
<reference evidence="1 2" key="1">
    <citation type="submission" date="2024-08" db="EMBL/GenBank/DDBJ databases">
        <authorList>
            <person name="Lu H."/>
        </authorList>
    </citation>
    <scope>NUCLEOTIDE SEQUENCE [LARGE SCALE GENOMIC DNA]</scope>
    <source>
        <strain evidence="1 2">BYS180W</strain>
    </source>
</reference>
<proteinExistence type="predicted"/>
<dbReference type="SUPFAM" id="SSF51735">
    <property type="entry name" value="NAD(P)-binding Rossmann-fold domains"/>
    <property type="match status" value="1"/>
</dbReference>
<dbReference type="Gene3D" id="3.40.50.720">
    <property type="entry name" value="NAD(P)-binding Rossmann-like Domain"/>
    <property type="match status" value="1"/>
</dbReference>
<name>A0ABW7FXA6_9BURK</name>
<dbReference type="InterPro" id="IPR036291">
    <property type="entry name" value="NAD(P)-bd_dom_sf"/>
</dbReference>
<dbReference type="InterPro" id="IPR002347">
    <property type="entry name" value="SDR_fam"/>
</dbReference>
<comment type="caution">
    <text evidence="1">The sequence shown here is derived from an EMBL/GenBank/DDBJ whole genome shotgun (WGS) entry which is preliminary data.</text>
</comment>
<dbReference type="Pfam" id="PF00106">
    <property type="entry name" value="adh_short"/>
    <property type="match status" value="1"/>
</dbReference>
<protein>
    <submittedName>
        <fullName evidence="1">SDR family oxidoreductase</fullName>
    </submittedName>
</protein>
<dbReference type="PRINTS" id="PR00081">
    <property type="entry name" value="GDHRDH"/>
</dbReference>
<dbReference type="InterPro" id="IPR052184">
    <property type="entry name" value="SDR_enzymes"/>
</dbReference>